<organism evidence="5">
    <name type="scientific">Solanum chacoense</name>
    <name type="common">Chaco potato</name>
    <dbReference type="NCBI Taxonomy" id="4108"/>
    <lineage>
        <taxon>Eukaryota</taxon>
        <taxon>Viridiplantae</taxon>
        <taxon>Streptophyta</taxon>
        <taxon>Embryophyta</taxon>
        <taxon>Tracheophyta</taxon>
        <taxon>Spermatophyta</taxon>
        <taxon>Magnoliopsida</taxon>
        <taxon>eudicotyledons</taxon>
        <taxon>Gunneridae</taxon>
        <taxon>Pentapetalae</taxon>
        <taxon>asterids</taxon>
        <taxon>lamiids</taxon>
        <taxon>Solanales</taxon>
        <taxon>Solanaceae</taxon>
        <taxon>Solanoideae</taxon>
        <taxon>Solaneae</taxon>
        <taxon>Solanum</taxon>
    </lineage>
</organism>
<keyword evidence="1" id="KW-0408">Iron</keyword>
<evidence type="ECO:0000256" key="1">
    <source>
        <dbReference type="ARBA" id="ARBA00022714"/>
    </source>
</evidence>
<keyword evidence="1" id="KW-0479">Metal-binding</keyword>
<evidence type="ECO:0000256" key="2">
    <source>
        <dbReference type="ARBA" id="ARBA00023014"/>
    </source>
</evidence>
<dbReference type="GO" id="GO:0051537">
    <property type="term" value="F:2 iron, 2 sulfur cluster binding"/>
    <property type="evidence" value="ECO:0007669"/>
    <property type="project" value="UniProtKB-KW"/>
</dbReference>
<feature type="transmembrane region" description="Helical" evidence="4">
    <location>
        <begin position="12"/>
        <end position="34"/>
    </location>
</feature>
<comment type="cofactor">
    <cofactor evidence="3">
        <name>[2Fe-2S] cluster</name>
        <dbReference type="ChEBI" id="CHEBI:190135"/>
    </cofactor>
</comment>
<keyword evidence="1" id="KW-0001">2Fe-2S</keyword>
<evidence type="ECO:0000313" key="5">
    <source>
        <dbReference type="EMBL" id="JAP13646.1"/>
    </source>
</evidence>
<evidence type="ECO:0000256" key="3">
    <source>
        <dbReference type="ARBA" id="ARBA00034078"/>
    </source>
</evidence>
<keyword evidence="2" id="KW-0411">Iron-sulfur</keyword>
<keyword evidence="4" id="KW-1133">Transmembrane helix</keyword>
<accession>A0A0V0GZU6</accession>
<name>A0A0V0GZU6_SOLCH</name>
<keyword evidence="4" id="KW-0812">Transmembrane</keyword>
<dbReference type="EMBL" id="GEDG01027719">
    <property type="protein sequence ID" value="JAP13646.1"/>
    <property type="molecule type" value="Transcribed_RNA"/>
</dbReference>
<reference evidence="5" key="1">
    <citation type="submission" date="2015-12" db="EMBL/GenBank/DDBJ databases">
        <title>Gene expression during late stages of embryo sac development: a critical building block for successful pollen-pistil interactions.</title>
        <authorList>
            <person name="Liu Y."/>
            <person name="Joly V."/>
            <person name="Sabar M."/>
            <person name="Matton D.P."/>
        </authorList>
    </citation>
    <scope>NUCLEOTIDE SEQUENCE</scope>
</reference>
<sequence length="61" mass="6745">MDSKPLSGRQLFLSVCHVIYCFHGPCGVCTLIRLQAVQKDHMVMNCESNVQPSTPGLTKQP</sequence>
<dbReference type="PROSITE" id="PS00197">
    <property type="entry name" value="2FE2S_FER_1"/>
    <property type="match status" value="1"/>
</dbReference>
<proteinExistence type="predicted"/>
<dbReference type="InterPro" id="IPR006058">
    <property type="entry name" value="2Fe2S_fd_BS"/>
</dbReference>
<keyword evidence="4" id="KW-0472">Membrane</keyword>
<protein>
    <submittedName>
        <fullName evidence="5">Putative ovule protein</fullName>
    </submittedName>
</protein>
<evidence type="ECO:0000256" key="4">
    <source>
        <dbReference type="SAM" id="Phobius"/>
    </source>
</evidence>
<dbReference type="AlphaFoldDB" id="A0A0V0GZU6"/>